<dbReference type="InterPro" id="IPR016187">
    <property type="entry name" value="CTDL_fold"/>
</dbReference>
<dbReference type="Pfam" id="PF03781">
    <property type="entry name" value="FGE-sulfatase"/>
    <property type="match status" value="1"/>
</dbReference>
<dbReference type="InterPro" id="IPR042095">
    <property type="entry name" value="SUMF_sf"/>
</dbReference>
<feature type="domain" description="Sulfatase-modifying factor enzyme-like" evidence="2">
    <location>
        <begin position="61"/>
        <end position="343"/>
    </location>
</feature>
<dbReference type="Gene3D" id="3.90.1580.10">
    <property type="entry name" value="paralog of FGE (formylglycine-generating enzyme)"/>
    <property type="match status" value="1"/>
</dbReference>
<dbReference type="InterPro" id="IPR051043">
    <property type="entry name" value="Sulfatase_Mod_Factor_Kinase"/>
</dbReference>
<evidence type="ECO:0000313" key="4">
    <source>
        <dbReference type="Proteomes" id="UP001501570"/>
    </source>
</evidence>
<evidence type="ECO:0000259" key="2">
    <source>
        <dbReference type="Pfam" id="PF03781"/>
    </source>
</evidence>
<accession>A0ABP9RSA2</accession>
<dbReference type="Proteomes" id="UP001501570">
    <property type="component" value="Unassembled WGS sequence"/>
</dbReference>
<feature type="region of interest" description="Disordered" evidence="1">
    <location>
        <begin position="1"/>
        <end position="20"/>
    </location>
</feature>
<evidence type="ECO:0000256" key="1">
    <source>
        <dbReference type="SAM" id="MobiDB-lite"/>
    </source>
</evidence>
<keyword evidence="4" id="KW-1185">Reference proteome</keyword>
<reference evidence="4" key="1">
    <citation type="journal article" date="2019" name="Int. J. Syst. Evol. Microbiol.">
        <title>The Global Catalogue of Microorganisms (GCM) 10K type strain sequencing project: providing services to taxonomists for standard genome sequencing and annotation.</title>
        <authorList>
            <consortium name="The Broad Institute Genomics Platform"/>
            <consortium name="The Broad Institute Genome Sequencing Center for Infectious Disease"/>
            <person name="Wu L."/>
            <person name="Ma J."/>
        </authorList>
    </citation>
    <scope>NUCLEOTIDE SEQUENCE [LARGE SCALE GENOMIC DNA]</scope>
    <source>
        <strain evidence="4">JCM 18304</strain>
    </source>
</reference>
<gene>
    <name evidence="3" type="ORF">GCM10023322_29040</name>
</gene>
<dbReference type="EMBL" id="BAABJQ010000007">
    <property type="protein sequence ID" value="GAA5185336.1"/>
    <property type="molecule type" value="Genomic_DNA"/>
</dbReference>
<dbReference type="PANTHER" id="PTHR23150:SF19">
    <property type="entry name" value="FORMYLGLYCINE-GENERATING ENZYME"/>
    <property type="match status" value="1"/>
</dbReference>
<name>A0ABP9RSA2_9ACTN</name>
<evidence type="ECO:0000313" key="3">
    <source>
        <dbReference type="EMBL" id="GAA5185336.1"/>
    </source>
</evidence>
<protein>
    <submittedName>
        <fullName evidence="3">Formylglycine-generating enzyme family protein</fullName>
    </submittedName>
</protein>
<organism evidence="3 4">
    <name type="scientific">Rugosimonospora acidiphila</name>
    <dbReference type="NCBI Taxonomy" id="556531"/>
    <lineage>
        <taxon>Bacteria</taxon>
        <taxon>Bacillati</taxon>
        <taxon>Actinomycetota</taxon>
        <taxon>Actinomycetes</taxon>
        <taxon>Micromonosporales</taxon>
        <taxon>Micromonosporaceae</taxon>
        <taxon>Rugosimonospora</taxon>
    </lineage>
</organism>
<proteinExistence type="predicted"/>
<sequence length="344" mass="36793">MSSCCSPSHSDGHPTVVPLATVPADPTAAAGSTVGAGPTAAAGSALGFEPPRRARAEVIRGMVAVPEGPFLMGGDDPDAFPDDGEGPVREVFVSAFHIDPKAVSNSQFAAFAKATGYQTEAERFGWSFVFAAFVTGEAAHRVLAGRVPQAPWWLPVEGADWRHPAGPGTGIGDKRNHPVVHVSWADANAYAAWAGKRLPTEAEWEKAARGGLGRARFPWGDEFTPRGQHRCNTWQGEFPRRNTGQDGYLSTAPVDAYRPNGYGLFNTSGNVWEWCADWFSVDWHAPDAAHTRRDPAGPEAGAARVMRGGSYLCHDSYCNRYRVAARTSSTPDSSTGHVGFRCVA</sequence>
<comment type="caution">
    <text evidence="3">The sequence shown here is derived from an EMBL/GenBank/DDBJ whole genome shotgun (WGS) entry which is preliminary data.</text>
</comment>
<dbReference type="PANTHER" id="PTHR23150">
    <property type="entry name" value="SULFATASE MODIFYING FACTOR 1, 2"/>
    <property type="match status" value="1"/>
</dbReference>
<dbReference type="InterPro" id="IPR005532">
    <property type="entry name" value="SUMF_dom"/>
</dbReference>
<dbReference type="RefSeq" id="WP_345629828.1">
    <property type="nucleotide sequence ID" value="NZ_BAABJQ010000007.1"/>
</dbReference>
<dbReference type="SUPFAM" id="SSF56436">
    <property type="entry name" value="C-type lectin-like"/>
    <property type="match status" value="1"/>
</dbReference>